<dbReference type="SUPFAM" id="SSF53756">
    <property type="entry name" value="UDP-Glycosyltransferase/glycogen phosphorylase"/>
    <property type="match status" value="1"/>
</dbReference>
<dbReference type="SUPFAM" id="SSF53448">
    <property type="entry name" value="Nucleotide-diphospho-sugar transferases"/>
    <property type="match status" value="1"/>
</dbReference>
<evidence type="ECO:0000313" key="6">
    <source>
        <dbReference type="Proteomes" id="UP000011863"/>
    </source>
</evidence>
<gene>
    <name evidence="5" type="ORF">YM304_14320</name>
</gene>
<evidence type="ECO:0000259" key="3">
    <source>
        <dbReference type="Pfam" id="PF00535"/>
    </source>
</evidence>
<dbReference type="RefSeq" id="WP_015440993.1">
    <property type="nucleotide sequence ID" value="NC_020520.1"/>
</dbReference>
<dbReference type="InterPro" id="IPR028098">
    <property type="entry name" value="Glyco_trans_4-like_N"/>
</dbReference>
<dbReference type="PANTHER" id="PTHR12526">
    <property type="entry name" value="GLYCOSYLTRANSFERASE"/>
    <property type="match status" value="1"/>
</dbReference>
<dbReference type="Gene3D" id="3.90.550.10">
    <property type="entry name" value="Spore Coat Polysaccharide Biosynthesis Protein SpsA, Chain A"/>
    <property type="match status" value="1"/>
</dbReference>
<dbReference type="PANTHER" id="PTHR12526:SF590">
    <property type="entry name" value="ALPHA-MALTOSE-1-PHOSPHATE SYNTHASE"/>
    <property type="match status" value="1"/>
</dbReference>
<name>A0A6C7ECL0_ILUCY</name>
<dbReference type="EC" id="2.4.-.-" evidence="5"/>
<dbReference type="Pfam" id="PF13692">
    <property type="entry name" value="Glyco_trans_1_4"/>
    <property type="match status" value="1"/>
</dbReference>
<keyword evidence="2 5" id="KW-0808">Transferase</keyword>
<dbReference type="KEGG" id="aym:YM304_14320"/>
<proteinExistence type="predicted"/>
<dbReference type="Gene3D" id="3.40.50.2000">
    <property type="entry name" value="Glycogen Phosphorylase B"/>
    <property type="match status" value="2"/>
</dbReference>
<dbReference type="OrthoDB" id="3180470at2"/>
<dbReference type="Pfam" id="PF13439">
    <property type="entry name" value="Glyco_transf_4"/>
    <property type="match status" value="1"/>
</dbReference>
<keyword evidence="1 5" id="KW-0328">Glycosyltransferase</keyword>
<dbReference type="AlphaFoldDB" id="A0A6C7ECL0"/>
<organism evidence="5 6">
    <name type="scientific">Ilumatobacter coccineus (strain NBRC 103263 / KCTC 29153 / YM16-304)</name>
    <dbReference type="NCBI Taxonomy" id="1313172"/>
    <lineage>
        <taxon>Bacteria</taxon>
        <taxon>Bacillati</taxon>
        <taxon>Actinomycetota</taxon>
        <taxon>Acidimicrobiia</taxon>
        <taxon>Acidimicrobiales</taxon>
        <taxon>Ilumatobacteraceae</taxon>
        <taxon>Ilumatobacter</taxon>
    </lineage>
</organism>
<dbReference type="Proteomes" id="UP000011863">
    <property type="component" value="Chromosome"/>
</dbReference>
<feature type="domain" description="Glycosyltransferase 2-like" evidence="3">
    <location>
        <begin position="11"/>
        <end position="177"/>
    </location>
</feature>
<feature type="domain" description="Glycosyltransferase subfamily 4-like N-terminal" evidence="4">
    <location>
        <begin position="362"/>
        <end position="487"/>
    </location>
</feature>
<protein>
    <submittedName>
        <fullName evidence="5">Putative glycosyltransferase</fullName>
        <ecNumber evidence="5">2.4.-.-</ecNumber>
    </submittedName>
</protein>
<keyword evidence="6" id="KW-1185">Reference proteome</keyword>
<dbReference type="InterPro" id="IPR029044">
    <property type="entry name" value="Nucleotide-diphossugar_trans"/>
</dbReference>
<dbReference type="InterPro" id="IPR001173">
    <property type="entry name" value="Glyco_trans_2-like"/>
</dbReference>
<dbReference type="CDD" id="cd03801">
    <property type="entry name" value="GT4_PimA-like"/>
    <property type="match status" value="1"/>
</dbReference>
<reference evidence="5 6" key="1">
    <citation type="journal article" date="2013" name="Int. J. Syst. Evol. Microbiol.">
        <title>Ilumatobacter nonamiense sp. nov. and Ilumatobacter coccineum sp. nov., isolated from seashore sand.</title>
        <authorList>
            <person name="Matsumoto A."/>
            <person name="Kasai H."/>
            <person name="Matsuo Y."/>
            <person name="Shizuri Y."/>
            <person name="Ichikawa N."/>
            <person name="Fujita N."/>
            <person name="Omura S."/>
            <person name="Takahashi Y."/>
        </authorList>
    </citation>
    <scope>NUCLEOTIDE SEQUENCE [LARGE SCALE GENOMIC DNA]</scope>
    <source>
        <strain evidence="6">NBRC 103263 / KCTC 29153 / YM16-304</strain>
    </source>
</reference>
<evidence type="ECO:0000259" key="4">
    <source>
        <dbReference type="Pfam" id="PF13439"/>
    </source>
</evidence>
<dbReference type="GO" id="GO:0016757">
    <property type="term" value="F:glycosyltransferase activity"/>
    <property type="evidence" value="ECO:0007669"/>
    <property type="project" value="UniProtKB-KW"/>
</dbReference>
<dbReference type="EMBL" id="AP012057">
    <property type="protein sequence ID" value="BAN01746.1"/>
    <property type="molecule type" value="Genomic_DNA"/>
</dbReference>
<evidence type="ECO:0000256" key="2">
    <source>
        <dbReference type="ARBA" id="ARBA00022679"/>
    </source>
</evidence>
<evidence type="ECO:0000256" key="1">
    <source>
        <dbReference type="ARBA" id="ARBA00022676"/>
    </source>
</evidence>
<evidence type="ECO:0000313" key="5">
    <source>
        <dbReference type="EMBL" id="BAN01746.1"/>
    </source>
</evidence>
<sequence length="668" mass="73370">MSAALDETFASVIVCTRDRGDSIVGTIASILASTHRNFELIIIDQSSSDETQHVVADRFSDDRIRFVRVSDAGVSRSRNRGLRLARSEFVLSTDDDCAVDANWIEENVRALEDDARPGVVYADVRGMPDPDGGYVPESVADADVLLRDVRDWRSSSDGVNVGIGASMAVRRSVAHEVGGFDVDLGPGSELRNAEDTDLALRILLAGHPVRRLISTGVDHHGARTPEEFRTLTRHAARGLGAMAGKLARRRPRRMVPFLCRLYWNLVLADVGRSLRRRKIPRVLGRAVYLTRGVGIGLTRQSSRDSLCFSPPSPSVGFVTERQVGLRTYSDNLERFVVVDDRIQSTFHPIEYRVGSTRFDRLRMVPESVLGSLRGRAEVRRSLRSDADAHLFLTQTPVALGGRLARRRPYVVMVDDTPRLYDDMAVHYGENADRGGPIAAWKHRANIRGLRGAHAVVPMSDWARRSLIDDYGVADDRIVVIATGLDLDEWTVGEAVPGAMPRILFVGGDFERKGGPLLIDAFDELRGRAELDIVTRSEVEPQEGVRVHRGLGPNSPELRRLYAECDIFVLASMAEAFPNVIVEASASGLPCVVSDVGAMGEMIVEGETGFVVPPADADALASRLADLVDDHELRAQMSAAARRHAERHFDGDVNSKRVVDLLLAALDDS</sequence>
<dbReference type="CDD" id="cd00761">
    <property type="entry name" value="Glyco_tranf_GTA_type"/>
    <property type="match status" value="1"/>
</dbReference>
<accession>A0A6C7ECL0</accession>
<dbReference type="Pfam" id="PF00535">
    <property type="entry name" value="Glycos_transf_2"/>
    <property type="match status" value="1"/>
</dbReference>